<protein>
    <recommendedName>
        <fullName evidence="3">DUF3368 domain-containing protein</fullName>
    </recommendedName>
</protein>
<dbReference type="Pfam" id="PF11848">
    <property type="entry name" value="DUF3368"/>
    <property type="match status" value="1"/>
</dbReference>
<proteinExistence type="predicted"/>
<dbReference type="PANTHER" id="PTHR39550:SF1">
    <property type="entry name" value="SLL0658 PROTEIN"/>
    <property type="match status" value="1"/>
</dbReference>
<evidence type="ECO:0008006" key="3">
    <source>
        <dbReference type="Google" id="ProtNLM"/>
    </source>
</evidence>
<evidence type="ECO:0000313" key="1">
    <source>
        <dbReference type="EMBL" id="MCS3953293.1"/>
    </source>
</evidence>
<evidence type="ECO:0000313" key="2">
    <source>
        <dbReference type="Proteomes" id="UP001155010"/>
    </source>
</evidence>
<dbReference type="EMBL" id="JANUBB010000021">
    <property type="protein sequence ID" value="MCS3953293.1"/>
    <property type="molecule type" value="Genomic_DNA"/>
</dbReference>
<dbReference type="RefSeq" id="WP_259082564.1">
    <property type="nucleotide sequence ID" value="NZ_JANUBB010000021.1"/>
</dbReference>
<dbReference type="Proteomes" id="UP001155010">
    <property type="component" value="Unassembled WGS sequence"/>
</dbReference>
<dbReference type="PANTHER" id="PTHR39550">
    <property type="entry name" value="SLL0658 PROTEIN"/>
    <property type="match status" value="1"/>
</dbReference>
<dbReference type="AlphaFoldDB" id="A0A9X2UBJ5"/>
<organism evidence="1 2">
    <name type="scientific">Salinibacter ruber</name>
    <dbReference type="NCBI Taxonomy" id="146919"/>
    <lineage>
        <taxon>Bacteria</taxon>
        <taxon>Pseudomonadati</taxon>
        <taxon>Rhodothermota</taxon>
        <taxon>Rhodothermia</taxon>
        <taxon>Rhodothermales</taxon>
        <taxon>Salinibacteraceae</taxon>
        <taxon>Salinibacter</taxon>
    </lineage>
</organism>
<gene>
    <name evidence="1" type="ORF">GGP83_003268</name>
</gene>
<sequence length="165" mass="18411">MTVVCDTSPLLLLARADRLHLLCALYSTVVVPDDVLQEIRVQQDTPARDIQAYTEHPHVQRMEARDEMLREVEETMGAGERAAIAIARDLGADLVVLDDERGRKEARRHGLNVTGATGVLIEAKERALVSSMRSELDRLVEAGLWIDEGRPAGRPCDRVLREYGE</sequence>
<comment type="caution">
    <text evidence="1">The sequence shown here is derived from an EMBL/GenBank/DDBJ whole genome shotgun (WGS) entry which is preliminary data.</text>
</comment>
<accession>A0A9X2UBJ5</accession>
<name>A0A9X2UBJ5_9BACT</name>
<dbReference type="InterPro" id="IPR021799">
    <property type="entry name" value="PIN-like_prokaryotic"/>
</dbReference>
<reference evidence="1" key="1">
    <citation type="submission" date="2022-08" db="EMBL/GenBank/DDBJ databases">
        <title>Genomic Encyclopedia of Type Strains, Phase V (KMG-V): Genome sequencing to study the core and pangenomes of soil and plant-associated prokaryotes.</title>
        <authorList>
            <person name="Whitman W."/>
        </authorList>
    </citation>
    <scope>NUCLEOTIDE SEQUENCE</scope>
    <source>
        <strain evidence="1">SP2017</strain>
    </source>
</reference>